<gene>
    <name evidence="1" type="ORF">GCM10009533_14520</name>
</gene>
<name>A0ABN1CDR0_SACER</name>
<dbReference type="InterPro" id="IPR008930">
    <property type="entry name" value="Terpenoid_cyclase/PrenylTrfase"/>
</dbReference>
<comment type="caution">
    <text evidence="1">The sequence shown here is derived from an EMBL/GenBank/DDBJ whole genome shotgun (WGS) entry which is preliminary data.</text>
</comment>
<accession>A0ABN1CDR0</accession>
<dbReference type="SUPFAM" id="SSF48239">
    <property type="entry name" value="Terpenoid cyclases/Protein prenyltransferases"/>
    <property type="match status" value="1"/>
</dbReference>
<dbReference type="Proteomes" id="UP001500729">
    <property type="component" value="Unassembled WGS sequence"/>
</dbReference>
<evidence type="ECO:0000313" key="2">
    <source>
        <dbReference type="Proteomes" id="UP001500729"/>
    </source>
</evidence>
<dbReference type="EMBL" id="BAAAGS010000006">
    <property type="protein sequence ID" value="GAA0516521.1"/>
    <property type="molecule type" value="Genomic_DNA"/>
</dbReference>
<dbReference type="RefSeq" id="WP_009948303.1">
    <property type="nucleotide sequence ID" value="NZ_BAAAGS010000006.1"/>
</dbReference>
<reference evidence="1 2" key="1">
    <citation type="journal article" date="2019" name="Int. J. Syst. Evol. Microbiol.">
        <title>The Global Catalogue of Microorganisms (GCM) 10K type strain sequencing project: providing services to taxonomists for standard genome sequencing and annotation.</title>
        <authorList>
            <consortium name="The Broad Institute Genomics Platform"/>
            <consortium name="The Broad Institute Genome Sequencing Center for Infectious Disease"/>
            <person name="Wu L."/>
            <person name="Ma J."/>
        </authorList>
    </citation>
    <scope>NUCLEOTIDE SEQUENCE [LARGE SCALE GENOMIC DNA]</scope>
    <source>
        <strain evidence="1 2">JCM 10303</strain>
    </source>
</reference>
<keyword evidence="2" id="KW-1185">Reference proteome</keyword>
<organism evidence="1 2">
    <name type="scientific">Saccharopolyspora erythraea</name>
    <name type="common">Streptomyces erythraeus</name>
    <dbReference type="NCBI Taxonomy" id="1836"/>
    <lineage>
        <taxon>Bacteria</taxon>
        <taxon>Bacillati</taxon>
        <taxon>Actinomycetota</taxon>
        <taxon>Actinomycetes</taxon>
        <taxon>Pseudonocardiales</taxon>
        <taxon>Pseudonocardiaceae</taxon>
        <taxon>Saccharopolyspora</taxon>
    </lineage>
</organism>
<protein>
    <recommendedName>
        <fullName evidence="3">Prenyltransferase/squalene oxidase-like repeat protein</fullName>
    </recommendedName>
</protein>
<evidence type="ECO:0000313" key="1">
    <source>
        <dbReference type="EMBL" id="GAA0516521.1"/>
    </source>
</evidence>
<sequence length="289" mass="31224">MREPDIDAAEKFIGAQTRVLDRRRFERLFRDGPARAVRDAVAAYRNSDGGFGHALEPDGRCPHTQPAAIAMALRTLDEAGAWDAELVAGACGWLERNAPGEGGATFVDPGVEGWPHAPWWVPEPGLPASPVSTGQIAGVLHSRATTHPWLDRATDVMWSRVENAGPGVNAYEMFGMLAFLQHVPDVERANKAFRTVGALLLDGGLVELDPDASGEVHGPLDYAPRPDSIARELFGDAVVAAHLDRLAAAQQDDGGWNFDFLAWSPVAEAEWRGSVTVDALRLLRVNGRL</sequence>
<proteinExistence type="predicted"/>
<evidence type="ECO:0008006" key="3">
    <source>
        <dbReference type="Google" id="ProtNLM"/>
    </source>
</evidence>